<evidence type="ECO:0000256" key="4">
    <source>
        <dbReference type="ARBA" id="ARBA00023033"/>
    </source>
</evidence>
<name>A0A6J4I246_9CHLR</name>
<protein>
    <recommendedName>
        <fullName evidence="5">Luciferase-like domain-containing protein</fullName>
    </recommendedName>
</protein>
<dbReference type="InterPro" id="IPR011251">
    <property type="entry name" value="Luciferase-like_dom"/>
</dbReference>
<evidence type="ECO:0000256" key="3">
    <source>
        <dbReference type="ARBA" id="ARBA00023002"/>
    </source>
</evidence>
<dbReference type="GO" id="GO:0046306">
    <property type="term" value="P:alkanesulfonate catabolic process"/>
    <property type="evidence" value="ECO:0007669"/>
    <property type="project" value="TreeGrafter"/>
</dbReference>
<organism evidence="6">
    <name type="scientific">uncultured Chloroflexota bacterium</name>
    <dbReference type="NCBI Taxonomy" id="166587"/>
    <lineage>
        <taxon>Bacteria</taxon>
        <taxon>Bacillati</taxon>
        <taxon>Chloroflexota</taxon>
        <taxon>environmental samples</taxon>
    </lineage>
</organism>
<evidence type="ECO:0000256" key="2">
    <source>
        <dbReference type="ARBA" id="ARBA00022643"/>
    </source>
</evidence>
<dbReference type="AlphaFoldDB" id="A0A6J4I246"/>
<dbReference type="Gene3D" id="3.20.20.30">
    <property type="entry name" value="Luciferase-like domain"/>
    <property type="match status" value="1"/>
</dbReference>
<accession>A0A6J4I246</accession>
<dbReference type="InterPro" id="IPR019921">
    <property type="entry name" value="Lucif-like_OxRdtase_Rv2161c"/>
</dbReference>
<dbReference type="NCBIfam" id="TIGR03619">
    <property type="entry name" value="F420_Rv2161c"/>
    <property type="match status" value="1"/>
</dbReference>
<feature type="domain" description="Luciferase-like" evidence="5">
    <location>
        <begin position="9"/>
        <end position="238"/>
    </location>
</feature>
<proteinExistence type="predicted"/>
<reference evidence="6" key="1">
    <citation type="submission" date="2020-02" db="EMBL/GenBank/DDBJ databases">
        <authorList>
            <person name="Meier V. D."/>
        </authorList>
    </citation>
    <scope>NUCLEOTIDE SEQUENCE</scope>
    <source>
        <strain evidence="6">AVDCRST_MAG77</strain>
    </source>
</reference>
<dbReference type="SUPFAM" id="SSF51679">
    <property type="entry name" value="Bacterial luciferase-like"/>
    <property type="match status" value="1"/>
</dbReference>
<dbReference type="GO" id="GO:0008726">
    <property type="term" value="F:alkanesulfonate monooxygenase activity"/>
    <property type="evidence" value="ECO:0007669"/>
    <property type="project" value="TreeGrafter"/>
</dbReference>
<keyword evidence="4" id="KW-0503">Monooxygenase</keyword>
<dbReference type="InterPro" id="IPR050172">
    <property type="entry name" value="SsuD_RutA_monooxygenase"/>
</dbReference>
<keyword evidence="3" id="KW-0560">Oxidoreductase</keyword>
<dbReference type="PANTHER" id="PTHR42847">
    <property type="entry name" value="ALKANESULFONATE MONOOXYGENASE"/>
    <property type="match status" value="1"/>
</dbReference>
<keyword evidence="2" id="KW-0288">FMN</keyword>
<dbReference type="InterPro" id="IPR036661">
    <property type="entry name" value="Luciferase-like_sf"/>
</dbReference>
<evidence type="ECO:0000256" key="1">
    <source>
        <dbReference type="ARBA" id="ARBA00022630"/>
    </source>
</evidence>
<evidence type="ECO:0000313" key="6">
    <source>
        <dbReference type="EMBL" id="CAA9237969.1"/>
    </source>
</evidence>
<gene>
    <name evidence="6" type="ORF">AVDCRST_MAG77-1357</name>
</gene>
<keyword evidence="1" id="KW-0285">Flavoprotein</keyword>
<dbReference type="EMBL" id="CADCTC010000086">
    <property type="protein sequence ID" value="CAA9237969.1"/>
    <property type="molecule type" value="Genomic_DNA"/>
</dbReference>
<sequence length="294" mass="32545">MRFGTGFPHTIGVDPDATRHFVQEVERAGFDDLLVIEHVAGGHPDRLQGPMGGMESAPYTYEDPFHEVLTLLAFAAAVTTRIGLVSNVLVLPQRQTVVVAKQAVQIDLLSRGRLTLGVGVGWNAVEFEALGADFGTRGKRIEEQVSVLRQLWAAPLVTFDGQWHHLDRVGINPLPGRSIPIWMGAGHQDVSLRRLARLADGWVPLGQSPEQLPASLERLRRYLDQAGRDLATFGLRLMIRVDDPGLTRDDLLRRLDFQRALGATHVTLNVGRPTPPLERHLDLLRDAKRLLDSA</sequence>
<dbReference type="Pfam" id="PF00296">
    <property type="entry name" value="Bac_luciferase"/>
    <property type="match status" value="1"/>
</dbReference>
<dbReference type="PANTHER" id="PTHR42847:SF4">
    <property type="entry name" value="ALKANESULFONATE MONOOXYGENASE-RELATED"/>
    <property type="match status" value="1"/>
</dbReference>
<evidence type="ECO:0000259" key="5">
    <source>
        <dbReference type="Pfam" id="PF00296"/>
    </source>
</evidence>